<dbReference type="GO" id="GO:0030288">
    <property type="term" value="C:outer membrane-bounded periplasmic space"/>
    <property type="evidence" value="ECO:0007669"/>
    <property type="project" value="TreeGrafter"/>
</dbReference>
<dbReference type="PANTHER" id="PTHR11575">
    <property type="entry name" value="5'-NUCLEOTIDASE-RELATED"/>
    <property type="match status" value="1"/>
</dbReference>
<evidence type="ECO:0000259" key="4">
    <source>
        <dbReference type="Pfam" id="PF00149"/>
    </source>
</evidence>
<feature type="domain" description="5'-Nucleotidase C-terminal" evidence="5">
    <location>
        <begin position="375"/>
        <end position="543"/>
    </location>
</feature>
<dbReference type="SUPFAM" id="SSF56300">
    <property type="entry name" value="Metallo-dependent phosphatases"/>
    <property type="match status" value="1"/>
</dbReference>
<protein>
    <submittedName>
        <fullName evidence="6">5'-Nucleotidase domain protein</fullName>
    </submittedName>
</protein>
<evidence type="ECO:0000256" key="3">
    <source>
        <dbReference type="SAM" id="MobiDB-lite"/>
    </source>
</evidence>
<dbReference type="HOGENOM" id="CLU_005854_5_2_11"/>
<proteinExistence type="inferred from homology"/>
<dbReference type="PANTHER" id="PTHR11575:SF24">
    <property type="entry name" value="5'-NUCLEOTIDASE"/>
    <property type="match status" value="1"/>
</dbReference>
<feature type="domain" description="Calcineurin-like phosphoesterase" evidence="4">
    <location>
        <begin position="33"/>
        <end position="286"/>
    </location>
</feature>
<dbReference type="GO" id="GO:0008768">
    <property type="term" value="F:UDP-sugar diphosphatase activity"/>
    <property type="evidence" value="ECO:0007669"/>
    <property type="project" value="TreeGrafter"/>
</dbReference>
<dbReference type="AlphaFoldDB" id="D3Q8P5"/>
<keyword evidence="2" id="KW-0378">Hydrolase</keyword>
<dbReference type="PRINTS" id="PR01607">
    <property type="entry name" value="APYRASEFAMLY"/>
</dbReference>
<dbReference type="eggNOG" id="COG0737">
    <property type="taxonomic scope" value="Bacteria"/>
</dbReference>
<reference evidence="6 7" key="1">
    <citation type="journal article" date="2009" name="Stand. Genomic Sci.">
        <title>Complete genome sequence of Stackebrandtia nassauensis type strain (LLR-40K-21).</title>
        <authorList>
            <person name="Munk C."/>
            <person name="Lapidus A."/>
            <person name="Copeland A."/>
            <person name="Jando M."/>
            <person name="Mayilraj S."/>
            <person name="Glavina Del Rio T."/>
            <person name="Nolan M."/>
            <person name="Chen F."/>
            <person name="Lucas S."/>
            <person name="Tice H."/>
            <person name="Cheng J.F."/>
            <person name="Han C."/>
            <person name="Detter J.C."/>
            <person name="Bruce D."/>
            <person name="Goodwin L."/>
            <person name="Chain P."/>
            <person name="Pitluck S."/>
            <person name="Goker M."/>
            <person name="Ovchinikova G."/>
            <person name="Pati A."/>
            <person name="Ivanova N."/>
            <person name="Mavromatis K."/>
            <person name="Chen A."/>
            <person name="Palaniappan K."/>
            <person name="Land M."/>
            <person name="Hauser L."/>
            <person name="Chang Y.J."/>
            <person name="Jeffries C.D."/>
            <person name="Bristow J."/>
            <person name="Eisen J.A."/>
            <person name="Markowitz V."/>
            <person name="Hugenholtz P."/>
            <person name="Kyrpides N.C."/>
            <person name="Klenk H.P."/>
        </authorList>
    </citation>
    <scope>NUCLEOTIDE SEQUENCE [LARGE SCALE GENOMIC DNA]</scope>
    <source>
        <strain evidence="7">DSM 44728 / CIP 108903 / NRRL B-16338 / NBRC 102104 / LLR-40K-21</strain>
    </source>
</reference>
<dbReference type="Gene3D" id="3.90.780.10">
    <property type="entry name" value="5'-Nucleotidase, C-terminal domain"/>
    <property type="match status" value="1"/>
</dbReference>
<gene>
    <name evidence="6" type="ordered locus">Snas_4846</name>
</gene>
<comment type="similarity">
    <text evidence="2">Belongs to the 5'-nucleotidase family.</text>
</comment>
<organism evidence="6 7">
    <name type="scientific">Stackebrandtia nassauensis (strain DSM 44728 / CIP 108903 / NRRL B-16338 / NBRC 102104 / LLR-40K-21)</name>
    <dbReference type="NCBI Taxonomy" id="446470"/>
    <lineage>
        <taxon>Bacteria</taxon>
        <taxon>Bacillati</taxon>
        <taxon>Actinomycetota</taxon>
        <taxon>Actinomycetes</taxon>
        <taxon>Glycomycetales</taxon>
        <taxon>Glycomycetaceae</taxon>
        <taxon>Stackebrandtia</taxon>
    </lineage>
</organism>
<feature type="region of interest" description="Disordered" evidence="3">
    <location>
        <begin position="368"/>
        <end position="388"/>
    </location>
</feature>
<name>D3Q8P5_STANL</name>
<evidence type="ECO:0000313" key="7">
    <source>
        <dbReference type="Proteomes" id="UP000000844"/>
    </source>
</evidence>
<dbReference type="STRING" id="446470.Snas_4846"/>
<dbReference type="InterPro" id="IPR029052">
    <property type="entry name" value="Metallo-depent_PP-like"/>
</dbReference>
<evidence type="ECO:0000256" key="2">
    <source>
        <dbReference type="RuleBase" id="RU362119"/>
    </source>
</evidence>
<dbReference type="Pfam" id="PF00149">
    <property type="entry name" value="Metallophos"/>
    <property type="match status" value="1"/>
</dbReference>
<dbReference type="Pfam" id="PF02872">
    <property type="entry name" value="5_nucleotid_C"/>
    <property type="match status" value="1"/>
</dbReference>
<dbReference type="GO" id="GO:0000166">
    <property type="term" value="F:nucleotide binding"/>
    <property type="evidence" value="ECO:0007669"/>
    <property type="project" value="UniProtKB-KW"/>
</dbReference>
<feature type="signal peptide" evidence="2">
    <location>
        <begin position="1"/>
        <end position="22"/>
    </location>
</feature>
<dbReference type="KEGG" id="sna:Snas_4846"/>
<dbReference type="InterPro" id="IPR036907">
    <property type="entry name" value="5'-Nucleotdase_C_sf"/>
</dbReference>
<dbReference type="InterPro" id="IPR004843">
    <property type="entry name" value="Calcineurin-like_PHP"/>
</dbReference>
<keyword evidence="2" id="KW-0547">Nucleotide-binding</keyword>
<dbReference type="Gene3D" id="3.60.21.10">
    <property type="match status" value="1"/>
</dbReference>
<feature type="chain" id="PRO_5039751313" evidence="2">
    <location>
        <begin position="23"/>
        <end position="578"/>
    </location>
</feature>
<dbReference type="Proteomes" id="UP000000844">
    <property type="component" value="Chromosome"/>
</dbReference>
<dbReference type="EMBL" id="CP001778">
    <property type="protein sequence ID" value="ADD44487.1"/>
    <property type="molecule type" value="Genomic_DNA"/>
</dbReference>
<dbReference type="GO" id="GO:0008253">
    <property type="term" value="F:5'-nucleotidase activity"/>
    <property type="evidence" value="ECO:0007669"/>
    <property type="project" value="TreeGrafter"/>
</dbReference>
<evidence type="ECO:0000256" key="1">
    <source>
        <dbReference type="ARBA" id="ARBA00022729"/>
    </source>
</evidence>
<dbReference type="GO" id="GO:0009166">
    <property type="term" value="P:nucleotide catabolic process"/>
    <property type="evidence" value="ECO:0007669"/>
    <property type="project" value="InterPro"/>
</dbReference>
<dbReference type="InterPro" id="IPR008334">
    <property type="entry name" value="5'-Nucleotdase_C"/>
</dbReference>
<dbReference type="SUPFAM" id="SSF55816">
    <property type="entry name" value="5'-nucleotidase (syn. UDP-sugar hydrolase), C-terminal domain"/>
    <property type="match status" value="1"/>
</dbReference>
<accession>D3Q8P5</accession>
<sequence length="578" mass="61900">MLAGGTCLAALAALGIYGQAYADADPVNVQLLSITDFHRQFAPPTGADAELPGPNGEKLTVGGANYLAAHIKKIQEGQENSLLLSAGDQFGGYPYESWEYLDEPVVEAFNTMGVDVSTVGNHEIDLSLDYLKRTVDGTCFGEPGVDSCFDDSTGKRFHGSEFDMSSSNLVNAKGELQYEPYVVKKVTTPDGTKIPVGIINGTVTGTEKMNSNYTKEYKTTDLVEAVNKYAAKLKAKGVNAIVVNVHEGAKPKNPDAPYNGCEEISGPLMDAAAKISPDVDAIMGGHRDGRFNCSVPDPAGNPRFVIEAGDRGNVVNEMNLALDPSTGEVVREESTSENHAVTRDIEPDAEMKKVTDYWIEKGEKAAASEVAKNSGDISRKKDDSGESTLGNWAADINLAASEQTDGGKADFGLVATESHKGATSLNGDMFFAKSEYPGDADGRVTAFEVWKAYGFGNPILTVPLTGAQIEAGLEQQWTATKFAPLGVSSNVKYSFDADAAIGDRVNPADVQINGETLDPAKTYRVSMLAYTALGLDGFAAFKEFKDFEKGPHDQWFVRGFLKDNPELTPSETDRVSVK</sequence>
<keyword evidence="7" id="KW-1185">Reference proteome</keyword>
<keyword evidence="1 2" id="KW-0732">Signal</keyword>
<dbReference type="InterPro" id="IPR006179">
    <property type="entry name" value="5_nucleotidase/apyrase"/>
</dbReference>
<evidence type="ECO:0000313" key="6">
    <source>
        <dbReference type="EMBL" id="ADD44487.1"/>
    </source>
</evidence>
<evidence type="ECO:0000259" key="5">
    <source>
        <dbReference type="Pfam" id="PF02872"/>
    </source>
</evidence>